<evidence type="ECO:0000313" key="5">
    <source>
        <dbReference type="EMBL" id="CAF1367397.1"/>
    </source>
</evidence>
<dbReference type="GO" id="GO:0005576">
    <property type="term" value="C:extracellular region"/>
    <property type="evidence" value="ECO:0007669"/>
    <property type="project" value="TreeGrafter"/>
</dbReference>
<proteinExistence type="predicted"/>
<evidence type="ECO:0000256" key="2">
    <source>
        <dbReference type="ARBA" id="ARBA00022737"/>
    </source>
</evidence>
<name>A0A815INT1_9BILA</name>
<keyword evidence="1" id="KW-0732">Signal</keyword>
<evidence type="ECO:0000256" key="1">
    <source>
        <dbReference type="ARBA" id="ARBA00022729"/>
    </source>
</evidence>
<feature type="repeat" description="NHL" evidence="4">
    <location>
        <begin position="327"/>
        <end position="363"/>
    </location>
</feature>
<dbReference type="Pfam" id="PF01436">
    <property type="entry name" value="NHL"/>
    <property type="match status" value="3"/>
</dbReference>
<evidence type="ECO:0000313" key="6">
    <source>
        <dbReference type="Proteomes" id="UP000663889"/>
    </source>
</evidence>
<dbReference type="PANTHER" id="PTHR10680:SF28">
    <property type="entry name" value="SMP-30_GLUCONOLACTONASE_LRE-LIKE REGION DOMAIN-CONTAINING PROTEIN"/>
    <property type="match status" value="1"/>
</dbReference>
<gene>
    <name evidence="5" type="ORF">SEV965_LOCUS29706</name>
</gene>
<sequence>MATDEYTTACLEKEAREYEKAIALFTKILSEQNNTTNKNYLIMVYKCRAECYYKLAKFQISPQPIVPDDGICVSATWNEHGITVAGGFGRGSALNQLNSPWGLHVDDDDTIYVADTSNQRVVKWVSDASSGQVVAAGNGLGNHNNQLWGVTNIVIDKNGTIFMCDRFNKRVQRWYKNDNDGQTIIANIACSGLTIDNEGTLYVSDFEKNVVMKIPSGQVVAGNNSRGPALNQLSYPISLFVDREKSVFVADYYNNRVVKWPVGAHEGIVVASDNKQKDVSNRFSRPVSAAVDQTGTVYVLDSFNHRVMRWFKEDESASVIVGGRGSGNETNQLSYPYHLTFDRHGNLYVADTANHRVQMFTIDKSSCASGKFEAMLLIN</sequence>
<dbReference type="SUPFAM" id="SSF101898">
    <property type="entry name" value="NHL repeat"/>
    <property type="match status" value="1"/>
</dbReference>
<accession>A0A815INT1</accession>
<reference evidence="5" key="1">
    <citation type="submission" date="2021-02" db="EMBL/GenBank/DDBJ databases">
        <authorList>
            <person name="Nowell W R."/>
        </authorList>
    </citation>
    <scope>NUCLEOTIDE SEQUENCE</scope>
</reference>
<dbReference type="PANTHER" id="PTHR10680">
    <property type="entry name" value="PEPTIDYL-GLYCINE ALPHA-AMIDATING MONOOXYGENASE"/>
    <property type="match status" value="1"/>
</dbReference>
<protein>
    <submittedName>
        <fullName evidence="5">Uncharacterized protein</fullName>
    </submittedName>
</protein>
<organism evidence="5 6">
    <name type="scientific">Rotaria sordida</name>
    <dbReference type="NCBI Taxonomy" id="392033"/>
    <lineage>
        <taxon>Eukaryota</taxon>
        <taxon>Metazoa</taxon>
        <taxon>Spiralia</taxon>
        <taxon>Gnathifera</taxon>
        <taxon>Rotifera</taxon>
        <taxon>Eurotatoria</taxon>
        <taxon>Bdelloidea</taxon>
        <taxon>Philodinida</taxon>
        <taxon>Philodinidae</taxon>
        <taxon>Rotaria</taxon>
    </lineage>
</organism>
<dbReference type="Gene3D" id="2.120.10.30">
    <property type="entry name" value="TolB, C-terminal domain"/>
    <property type="match status" value="2"/>
</dbReference>
<dbReference type="InterPro" id="IPR011042">
    <property type="entry name" value="6-blade_b-propeller_TolB-like"/>
</dbReference>
<dbReference type="AlphaFoldDB" id="A0A815INT1"/>
<dbReference type="Proteomes" id="UP000663889">
    <property type="component" value="Unassembled WGS sequence"/>
</dbReference>
<comment type="caution">
    <text evidence="5">The sequence shown here is derived from an EMBL/GenBank/DDBJ whole genome shotgun (WGS) entry which is preliminary data.</text>
</comment>
<dbReference type="InterPro" id="IPR001258">
    <property type="entry name" value="NHL_repeat"/>
</dbReference>
<evidence type="ECO:0000256" key="4">
    <source>
        <dbReference type="PROSITE-ProRule" id="PRU00504"/>
    </source>
</evidence>
<keyword evidence="2" id="KW-0677">Repeat</keyword>
<keyword evidence="3" id="KW-0325">Glycoprotein</keyword>
<dbReference type="PROSITE" id="PS51125">
    <property type="entry name" value="NHL"/>
    <property type="match status" value="2"/>
</dbReference>
<feature type="repeat" description="NHL" evidence="4">
    <location>
        <begin position="90"/>
        <end position="127"/>
    </location>
</feature>
<evidence type="ECO:0000256" key="3">
    <source>
        <dbReference type="ARBA" id="ARBA00023180"/>
    </source>
</evidence>
<dbReference type="EMBL" id="CAJNOU010003047">
    <property type="protein sequence ID" value="CAF1367397.1"/>
    <property type="molecule type" value="Genomic_DNA"/>
</dbReference>
<dbReference type="CDD" id="cd05819">
    <property type="entry name" value="NHL"/>
    <property type="match status" value="1"/>
</dbReference>